<dbReference type="GO" id="GO:0022627">
    <property type="term" value="C:cytosolic small ribosomal subunit"/>
    <property type="evidence" value="ECO:0007669"/>
    <property type="project" value="TreeGrafter"/>
</dbReference>
<feature type="domain" description="S1 motif" evidence="5">
    <location>
        <begin position="281"/>
        <end position="350"/>
    </location>
</feature>
<comment type="function">
    <text evidence="4">Binds mRNA; thus facilitating recognition of the initiation point. It is needed to translate mRNA with a short Shine-Dalgarno (SD) purine-rich sequence.</text>
</comment>
<dbReference type="PANTHER" id="PTHR10724">
    <property type="entry name" value="30S RIBOSOMAL PROTEIN S1"/>
    <property type="match status" value="1"/>
</dbReference>
<evidence type="ECO:0000259" key="5">
    <source>
        <dbReference type="PROSITE" id="PS50126"/>
    </source>
</evidence>
<accession>D4RWQ5</accession>
<feature type="domain" description="S1 motif" evidence="5">
    <location>
        <begin position="24"/>
        <end position="93"/>
    </location>
</feature>
<dbReference type="STRING" id="45851.BHV86_06245"/>
<feature type="domain" description="S1 motif" evidence="5">
    <location>
        <begin position="198"/>
        <end position="264"/>
    </location>
</feature>
<evidence type="ECO:0000313" key="6">
    <source>
        <dbReference type="EMBL" id="EFF69579.1"/>
    </source>
</evidence>
<dbReference type="InterPro" id="IPR012340">
    <property type="entry name" value="NA-bd_OB-fold"/>
</dbReference>
<dbReference type="PANTHER" id="PTHR10724:SF7">
    <property type="entry name" value="SMALL RIBOSOMAL SUBUNIT PROTEIN BS1C"/>
    <property type="match status" value="1"/>
</dbReference>
<dbReference type="NCBIfam" id="NF005208">
    <property type="entry name" value="PRK06676.1"/>
    <property type="match status" value="1"/>
</dbReference>
<dbReference type="PRINTS" id="PR00681">
    <property type="entry name" value="RIBOSOMALS1"/>
</dbReference>
<evidence type="ECO:0000256" key="4">
    <source>
        <dbReference type="ARBA" id="ARBA00025604"/>
    </source>
</evidence>
<evidence type="ECO:0000313" key="7">
    <source>
        <dbReference type="Proteomes" id="UP000006238"/>
    </source>
</evidence>
<dbReference type="SUPFAM" id="SSF50249">
    <property type="entry name" value="Nucleic acid-binding proteins"/>
    <property type="match status" value="4"/>
</dbReference>
<dbReference type="InterPro" id="IPR035104">
    <property type="entry name" value="Ribosomal_protein_S1-like"/>
</dbReference>
<sequence length="367" mass="40603">MSDLSFGQLFEEAEKTRKASVHMGEVLDGTVIEVREDQIILNIDYKSDAIITRNEYTSTPGVDLRTVVKEGDVITAKVIKTNDGDGFVALSVKRLAAELGSKKLEEAFENKTVLTAKVAQVLDGGLSVVIDETKVFIPASLVSDTYEKDLSKYAGQEIEFVITEFNPRKRRIIGDRKQLLVAKKAKMREEVMSKIAVGQVVTGTVKNVTDFGVFIDIGGVDGLLHVSEISWGRIENPKKKFKPGDEVKAYIKDINNDKIALSLKFDNENPWINVAEKYPVGSVVKGKVARMTDFGAFVELEEGVDALLHVSQIAKQHIEKPAEVLKIGQEIEAKVVDLNADEHKISLSIKALLADEEDNQEEETTEE</sequence>
<keyword evidence="7" id="KW-1185">Reference proteome</keyword>
<keyword evidence="2 6" id="KW-0689">Ribosomal protein</keyword>
<dbReference type="HOGENOM" id="CLU_015805_4_0_9"/>
<evidence type="ECO:0000256" key="3">
    <source>
        <dbReference type="ARBA" id="ARBA00023274"/>
    </source>
</evidence>
<comment type="caution">
    <text evidence="6">The sequence shown here is derived from an EMBL/GenBank/DDBJ whole genome shotgun (WGS) entry which is preliminary data.</text>
</comment>
<dbReference type="GeneID" id="98918460"/>
<protein>
    <submittedName>
        <fullName evidence="6">Putative ribosomal protein S1</fullName>
    </submittedName>
</protein>
<organism evidence="6 7">
    <name type="scientific">Eshraghiella crossota DSM 2876</name>
    <dbReference type="NCBI Taxonomy" id="511680"/>
    <lineage>
        <taxon>Bacteria</taxon>
        <taxon>Bacillati</taxon>
        <taxon>Bacillota</taxon>
        <taxon>Clostridia</taxon>
        <taxon>Lachnospirales</taxon>
        <taxon>Lachnospiraceae</taxon>
        <taxon>Eshraghiella</taxon>
    </lineage>
</organism>
<reference evidence="6 7" key="1">
    <citation type="submission" date="2010-02" db="EMBL/GenBank/DDBJ databases">
        <authorList>
            <person name="Weinstock G."/>
            <person name="Sodergren E."/>
            <person name="Clifton S."/>
            <person name="Fulton L."/>
            <person name="Fulton B."/>
            <person name="Courtney L."/>
            <person name="Fronick C."/>
            <person name="Harrison M."/>
            <person name="Strong C."/>
            <person name="Farmer C."/>
            <person name="Delahaunty K."/>
            <person name="Markovic C."/>
            <person name="Hall O."/>
            <person name="Minx P."/>
            <person name="Tomlinson C."/>
            <person name="Mitreva M."/>
            <person name="Nelson J."/>
            <person name="Hou S."/>
            <person name="Wollam A."/>
            <person name="Pepin K.H."/>
            <person name="Johnson M."/>
            <person name="Bhonagiri V."/>
            <person name="Zhang X."/>
            <person name="Suruliraj S."/>
            <person name="Warren W."/>
            <person name="Chinwalla A."/>
            <person name="Mardis E.R."/>
            <person name="Wilson R.K."/>
        </authorList>
    </citation>
    <scope>NUCLEOTIDE SEQUENCE [LARGE SCALE GENOMIC DNA]</scope>
    <source>
        <strain evidence="6 7">DSM 2876</strain>
    </source>
</reference>
<feature type="domain" description="S1 motif" evidence="5">
    <location>
        <begin position="111"/>
        <end position="177"/>
    </location>
</feature>
<dbReference type="GO" id="GO:0006412">
    <property type="term" value="P:translation"/>
    <property type="evidence" value="ECO:0007669"/>
    <property type="project" value="TreeGrafter"/>
</dbReference>
<dbReference type="CDD" id="cd04465">
    <property type="entry name" value="S1_RPS1_repeat_ec2_hs2"/>
    <property type="match status" value="1"/>
</dbReference>
<dbReference type="EMBL" id="ABWN01000017">
    <property type="protein sequence ID" value="EFF69579.1"/>
    <property type="molecule type" value="Genomic_DNA"/>
</dbReference>
<evidence type="ECO:0000256" key="2">
    <source>
        <dbReference type="ARBA" id="ARBA00022980"/>
    </source>
</evidence>
<dbReference type="Proteomes" id="UP000006238">
    <property type="component" value="Unassembled WGS sequence"/>
</dbReference>
<dbReference type="InterPro" id="IPR003029">
    <property type="entry name" value="S1_domain"/>
</dbReference>
<dbReference type="InterPro" id="IPR050437">
    <property type="entry name" value="Ribos_protein_bS1-like"/>
</dbReference>
<dbReference type="FunFam" id="2.40.50.140:FF:000103">
    <property type="entry name" value="protein RRP5 homolog"/>
    <property type="match status" value="2"/>
</dbReference>
<evidence type="ECO:0000256" key="1">
    <source>
        <dbReference type="ARBA" id="ARBA00006767"/>
    </source>
</evidence>
<dbReference type="CDD" id="cd05688">
    <property type="entry name" value="S1_RPS1_repeat_ec3"/>
    <property type="match status" value="1"/>
</dbReference>
<dbReference type="PROSITE" id="PS50126">
    <property type="entry name" value="S1"/>
    <property type="match status" value="4"/>
</dbReference>
<proteinExistence type="inferred from homology"/>
<dbReference type="GO" id="GO:0003729">
    <property type="term" value="F:mRNA binding"/>
    <property type="evidence" value="ECO:0007669"/>
    <property type="project" value="TreeGrafter"/>
</dbReference>
<dbReference type="Gene3D" id="2.40.50.140">
    <property type="entry name" value="Nucleic acid-binding proteins"/>
    <property type="match status" value="4"/>
</dbReference>
<dbReference type="CDD" id="cd05687">
    <property type="entry name" value="S1_RPS1_repeat_ec1_hs1"/>
    <property type="match status" value="1"/>
</dbReference>
<dbReference type="Pfam" id="PF00575">
    <property type="entry name" value="S1"/>
    <property type="match status" value="4"/>
</dbReference>
<dbReference type="SMART" id="SM00316">
    <property type="entry name" value="S1"/>
    <property type="match status" value="4"/>
</dbReference>
<dbReference type="AlphaFoldDB" id="D4RWQ5"/>
<keyword evidence="3" id="KW-0687">Ribonucleoprotein</keyword>
<comment type="similarity">
    <text evidence="1">Belongs to the bacterial ribosomal protein bS1 family.</text>
</comment>
<name>D4RWQ5_9FIRM</name>
<dbReference type="GO" id="GO:0003735">
    <property type="term" value="F:structural constituent of ribosome"/>
    <property type="evidence" value="ECO:0007669"/>
    <property type="project" value="TreeGrafter"/>
</dbReference>
<dbReference type="eggNOG" id="COG0539">
    <property type="taxonomic scope" value="Bacteria"/>
</dbReference>
<gene>
    <name evidence="6" type="ORF">BUTYVIB_00092</name>
</gene>
<dbReference type="RefSeq" id="WP_005600673.1">
    <property type="nucleotide sequence ID" value="NZ_GG663519.1"/>
</dbReference>